<feature type="region of interest" description="Disordered" evidence="1">
    <location>
        <begin position="1"/>
        <end position="48"/>
    </location>
</feature>
<evidence type="ECO:0000256" key="1">
    <source>
        <dbReference type="SAM" id="MobiDB-lite"/>
    </source>
</evidence>
<dbReference type="InterPro" id="IPR036910">
    <property type="entry name" value="HMG_box_dom_sf"/>
</dbReference>
<dbReference type="EMBL" id="MDYN01000278">
    <property type="protein sequence ID" value="OQD70099.1"/>
    <property type="molecule type" value="Genomic_DNA"/>
</dbReference>
<comment type="caution">
    <text evidence="2">The sequence shown here is derived from an EMBL/GenBank/DDBJ whole genome shotgun (WGS) entry which is preliminary data.</text>
</comment>
<accession>A0A1V6NZI8</accession>
<gene>
    <name evidence="2" type="ORF">PENANT_c278G07050</name>
</gene>
<evidence type="ECO:0000313" key="2">
    <source>
        <dbReference type="EMBL" id="OQD70099.1"/>
    </source>
</evidence>
<feature type="compositionally biased region" description="Low complexity" evidence="1">
    <location>
        <begin position="1"/>
        <end position="12"/>
    </location>
</feature>
<reference evidence="3" key="1">
    <citation type="journal article" date="2017" name="Nat. Microbiol.">
        <title>Global analysis of biosynthetic gene clusters reveals vast potential of secondary metabolite production in Penicillium species.</title>
        <authorList>
            <person name="Nielsen J.C."/>
            <person name="Grijseels S."/>
            <person name="Prigent S."/>
            <person name="Ji B."/>
            <person name="Dainat J."/>
            <person name="Nielsen K.F."/>
            <person name="Frisvad J.C."/>
            <person name="Workman M."/>
            <person name="Nielsen J."/>
        </authorList>
    </citation>
    <scope>NUCLEOTIDE SEQUENCE [LARGE SCALE GENOMIC DNA]</scope>
    <source>
        <strain evidence="3">IBT 31811</strain>
    </source>
</reference>
<keyword evidence="3" id="KW-1185">Reference proteome</keyword>
<protein>
    <recommendedName>
        <fullName evidence="4">HMG box domain-containing protein</fullName>
    </recommendedName>
</protein>
<name>A0A1V6NZI8_9EURO</name>
<dbReference type="AlphaFoldDB" id="A0A1V6NZI8"/>
<dbReference type="Proteomes" id="UP000191672">
    <property type="component" value="Unassembled WGS sequence"/>
</dbReference>
<dbReference type="SUPFAM" id="SSF47095">
    <property type="entry name" value="HMG-box"/>
    <property type="match status" value="1"/>
</dbReference>
<dbReference type="STRING" id="416450.A0A1V6NZI8"/>
<sequence>MSPSSTPFSSDGSSKRPTQEQRALSWGDMPRGATWDLTDPPTKLTGDMTDVPILDIDTWVQRSVEEHQEEMARKGRITRPLNSFMLYQRANTEGSKENEHQSVRDRYKQLALIERDGHAEAHPDHKFKLNPRKKRSVAKPVADLKGPELSEHNTCDWSSVQGYERGTQIPISFPYPASHSKDILETVVAPVRDVFEEARFSVLVGLLGEPHYDLL</sequence>
<evidence type="ECO:0000313" key="3">
    <source>
        <dbReference type="Proteomes" id="UP000191672"/>
    </source>
</evidence>
<proteinExistence type="predicted"/>
<evidence type="ECO:0008006" key="4">
    <source>
        <dbReference type="Google" id="ProtNLM"/>
    </source>
</evidence>
<organism evidence="2 3">
    <name type="scientific">Penicillium antarcticum</name>
    <dbReference type="NCBI Taxonomy" id="416450"/>
    <lineage>
        <taxon>Eukaryota</taxon>
        <taxon>Fungi</taxon>
        <taxon>Dikarya</taxon>
        <taxon>Ascomycota</taxon>
        <taxon>Pezizomycotina</taxon>
        <taxon>Eurotiomycetes</taxon>
        <taxon>Eurotiomycetidae</taxon>
        <taxon>Eurotiales</taxon>
        <taxon>Aspergillaceae</taxon>
        <taxon>Penicillium</taxon>
    </lineage>
</organism>